<dbReference type="InterPro" id="IPR035093">
    <property type="entry name" value="RelE/ParE_toxin_dom_sf"/>
</dbReference>
<dbReference type="Proteomes" id="UP000250671">
    <property type="component" value="Unassembled WGS sequence"/>
</dbReference>
<evidence type="ECO:0000313" key="4">
    <source>
        <dbReference type="Proteomes" id="UP000250671"/>
    </source>
</evidence>
<keyword evidence="1" id="KW-1277">Toxin-antitoxin system</keyword>
<evidence type="ECO:0000313" key="3">
    <source>
        <dbReference type="EMBL" id="SQP90456.1"/>
    </source>
</evidence>
<dbReference type="EMBL" id="DADPIR010000146">
    <property type="protein sequence ID" value="HAZ7495064.1"/>
    <property type="molecule type" value="Genomic_DNA"/>
</dbReference>
<reference evidence="3 4" key="2">
    <citation type="submission" date="2018-06" db="EMBL/GenBank/DDBJ databases">
        <authorList>
            <consortium name="Pathogen Informatics"/>
            <person name="Doyle S."/>
        </authorList>
    </citation>
    <scope>NUCLEOTIDE SEQUENCE [LARGE SCALE GENOMIC DNA]</scope>
    <source>
        <strain evidence="3 4">VREC0535</strain>
    </source>
</reference>
<protein>
    <submittedName>
        <fullName evidence="3">Plasmid stabilisation system protein</fullName>
    </submittedName>
    <submittedName>
        <fullName evidence="2">Type II toxin-antitoxin system RelE/ParE family toxin</fullName>
    </submittedName>
</protein>
<name>A0A0K4ZM24_ECOLX</name>
<dbReference type="RefSeq" id="WP_000573777.1">
    <property type="nucleotide sequence ID" value="NZ_BFWX01000196.1"/>
</dbReference>
<dbReference type="PANTHER" id="PTHR38813">
    <property type="match status" value="1"/>
</dbReference>
<proteinExistence type="predicted"/>
<reference evidence="2" key="3">
    <citation type="submission" date="2021-03" db="EMBL/GenBank/DDBJ databases">
        <authorList>
            <consortium name="NCBI Pathogen Detection Project"/>
        </authorList>
    </citation>
    <scope>NUCLEOTIDE SEQUENCE</scope>
    <source>
        <strain evidence="2">SJP41</strain>
    </source>
</reference>
<dbReference type="EMBL" id="UCZA01000061">
    <property type="protein sequence ID" value="SQP90456.1"/>
    <property type="molecule type" value="Genomic_DNA"/>
</dbReference>
<accession>A0A0K4ZM24</accession>
<evidence type="ECO:0000313" key="2">
    <source>
        <dbReference type="EMBL" id="HAZ7495064.1"/>
    </source>
</evidence>
<organism evidence="3 4">
    <name type="scientific">Escherichia coli</name>
    <dbReference type="NCBI Taxonomy" id="562"/>
    <lineage>
        <taxon>Bacteria</taxon>
        <taxon>Pseudomonadati</taxon>
        <taxon>Pseudomonadota</taxon>
        <taxon>Gammaproteobacteria</taxon>
        <taxon>Enterobacterales</taxon>
        <taxon>Enterobacteriaceae</taxon>
        <taxon>Escherichia</taxon>
    </lineage>
</organism>
<reference evidence="2" key="1">
    <citation type="journal article" date="2018" name="Genome Biol.">
        <title>SKESA: strategic k-mer extension for scrupulous assemblies.</title>
        <authorList>
            <person name="Souvorov A."/>
            <person name="Agarwala R."/>
            <person name="Lipman D.J."/>
        </authorList>
    </citation>
    <scope>NUCLEOTIDE SEQUENCE</scope>
    <source>
        <strain evidence="2">SJP41</strain>
    </source>
</reference>
<dbReference type="InterPro" id="IPR052747">
    <property type="entry name" value="TA_system_RelE_toxin"/>
</dbReference>
<dbReference type="Gene3D" id="3.30.2310.20">
    <property type="entry name" value="RelE-like"/>
    <property type="match status" value="1"/>
</dbReference>
<dbReference type="Proteomes" id="UP000868636">
    <property type="component" value="Unassembled WGS sequence"/>
</dbReference>
<dbReference type="SUPFAM" id="SSF143011">
    <property type="entry name" value="RelE-like"/>
    <property type="match status" value="1"/>
</dbReference>
<sequence>MIEVRWTRTALKQLLRVDTRYRQAIKDKVGALKDFPLVAMDFKKLSGSDNRFRLRVGVYRVIFDVEDGDPVVLDIKEIKRRSTTTY</sequence>
<dbReference type="InterPro" id="IPR007712">
    <property type="entry name" value="RelE/ParE_toxin"/>
</dbReference>
<dbReference type="Pfam" id="PF05016">
    <property type="entry name" value="ParE_toxin"/>
    <property type="match status" value="1"/>
</dbReference>
<dbReference type="PANTHER" id="PTHR38813:SF1">
    <property type="entry name" value="TOXIN RELE1-RELATED"/>
    <property type="match status" value="1"/>
</dbReference>
<evidence type="ECO:0000256" key="1">
    <source>
        <dbReference type="ARBA" id="ARBA00022649"/>
    </source>
</evidence>
<dbReference type="AlphaFoldDB" id="A0A0K4ZM24"/>
<gene>
    <name evidence="2" type="ORF">J8F57_005440</name>
    <name evidence="3" type="ORF">SAMEA3752557_05443</name>
</gene>